<feature type="compositionally biased region" description="Low complexity" evidence="9">
    <location>
        <begin position="40"/>
        <end position="55"/>
    </location>
</feature>
<dbReference type="PANTHER" id="PTHR42907:SF1">
    <property type="entry name" value="FMN-LINKED OXIDOREDUCTASES SUPERFAMILY PROTEIN"/>
    <property type="match status" value="1"/>
</dbReference>
<name>A0A023B4U1_GRENI</name>
<evidence type="ECO:0000256" key="3">
    <source>
        <dbReference type="ARBA" id="ARBA00022630"/>
    </source>
</evidence>
<dbReference type="VEuPathDB" id="CryptoDB:GNI_098480"/>
<dbReference type="PANTHER" id="PTHR42907">
    <property type="entry name" value="FMN-LINKED OXIDOREDUCTASES SUPERFAMILY PROTEIN"/>
    <property type="match status" value="1"/>
</dbReference>
<dbReference type="GeneID" id="22913482"/>
<dbReference type="Proteomes" id="UP000019763">
    <property type="component" value="Unassembled WGS sequence"/>
</dbReference>
<dbReference type="Gene3D" id="3.20.20.70">
    <property type="entry name" value="Aldolase class I"/>
    <property type="match status" value="1"/>
</dbReference>
<dbReference type="SUPFAM" id="SSF51395">
    <property type="entry name" value="FMN-linked oxidoreductases"/>
    <property type="match status" value="1"/>
</dbReference>
<dbReference type="InterPro" id="IPR018517">
    <property type="entry name" value="tRNA_hU_synthase_CS"/>
</dbReference>
<evidence type="ECO:0000256" key="2">
    <source>
        <dbReference type="ARBA" id="ARBA00022555"/>
    </source>
</evidence>
<keyword evidence="6" id="KW-0521">NADP</keyword>
<feature type="compositionally biased region" description="Polar residues" evidence="9">
    <location>
        <begin position="69"/>
        <end position="79"/>
    </location>
</feature>
<keyword evidence="2" id="KW-0820">tRNA-binding</keyword>
<organism evidence="11 12">
    <name type="scientific">Gregarina niphandrodes</name>
    <name type="common">Septate eugregarine</name>
    <dbReference type="NCBI Taxonomy" id="110365"/>
    <lineage>
        <taxon>Eukaryota</taxon>
        <taxon>Sar</taxon>
        <taxon>Alveolata</taxon>
        <taxon>Apicomplexa</taxon>
        <taxon>Conoidasida</taxon>
        <taxon>Gregarinasina</taxon>
        <taxon>Eugregarinorida</taxon>
        <taxon>Gregarinidae</taxon>
        <taxon>Gregarina</taxon>
    </lineage>
</organism>
<dbReference type="Pfam" id="PF01207">
    <property type="entry name" value="Dus"/>
    <property type="match status" value="1"/>
</dbReference>
<evidence type="ECO:0000256" key="4">
    <source>
        <dbReference type="ARBA" id="ARBA00022643"/>
    </source>
</evidence>
<dbReference type="InterPro" id="IPR004653">
    <property type="entry name" value="DusA"/>
</dbReference>
<keyword evidence="7" id="KW-0694">RNA-binding</keyword>
<feature type="region of interest" description="Disordered" evidence="9">
    <location>
        <begin position="1"/>
        <end position="103"/>
    </location>
</feature>
<evidence type="ECO:0000256" key="7">
    <source>
        <dbReference type="ARBA" id="ARBA00022884"/>
    </source>
</evidence>
<gene>
    <name evidence="11" type="ORF">GNI_098480</name>
</gene>
<reference evidence="11" key="1">
    <citation type="submission" date="2013-12" db="EMBL/GenBank/DDBJ databases">
        <authorList>
            <person name="Omoto C.K."/>
            <person name="Sibley D."/>
            <person name="Venepally P."/>
            <person name="Hadjithomas M."/>
            <person name="Karamycheva S."/>
            <person name="Brunk B."/>
            <person name="Roos D."/>
            <person name="Caler E."/>
            <person name="Lorenzi H."/>
        </authorList>
    </citation>
    <scope>NUCLEOTIDE SEQUENCE</scope>
</reference>
<keyword evidence="5" id="KW-0819">tRNA processing</keyword>
<dbReference type="InterPro" id="IPR013785">
    <property type="entry name" value="Aldolase_TIM"/>
</dbReference>
<accession>A0A023B4U1</accession>
<evidence type="ECO:0000259" key="10">
    <source>
        <dbReference type="Pfam" id="PF01207"/>
    </source>
</evidence>
<evidence type="ECO:0000313" key="12">
    <source>
        <dbReference type="Proteomes" id="UP000019763"/>
    </source>
</evidence>
<dbReference type="GO" id="GO:0017150">
    <property type="term" value="F:tRNA dihydrouridine synthase activity"/>
    <property type="evidence" value="ECO:0007669"/>
    <property type="project" value="InterPro"/>
</dbReference>
<proteinExistence type="predicted"/>
<comment type="cofactor">
    <cofactor evidence="1">
        <name>FMN</name>
        <dbReference type="ChEBI" id="CHEBI:58210"/>
    </cofactor>
</comment>
<dbReference type="PROSITE" id="PS01136">
    <property type="entry name" value="UPF0034"/>
    <property type="match status" value="1"/>
</dbReference>
<dbReference type="GO" id="GO:0050660">
    <property type="term" value="F:flavin adenine dinucleotide binding"/>
    <property type="evidence" value="ECO:0007669"/>
    <property type="project" value="InterPro"/>
</dbReference>
<dbReference type="GO" id="GO:0000049">
    <property type="term" value="F:tRNA binding"/>
    <property type="evidence" value="ECO:0007669"/>
    <property type="project" value="UniProtKB-KW"/>
</dbReference>
<comment type="caution">
    <text evidence="11">The sequence shown here is derived from an EMBL/GenBank/DDBJ whole genome shotgun (WGS) entry which is preliminary data.</text>
</comment>
<dbReference type="OrthoDB" id="10262250at2759"/>
<evidence type="ECO:0000256" key="6">
    <source>
        <dbReference type="ARBA" id="ARBA00022857"/>
    </source>
</evidence>
<keyword evidence="8" id="KW-0560">Oxidoreductase</keyword>
<sequence length="527" mass="57108">MGAEESDARDCSAPAAAVEWEDRQHPAPLAEHLHLRGPTSSGQVSSGKGSSGQASPDPAGGSKQPRLESPTSVPTSGNPKSGRPTSGSTASVGGTSGDELPRKGHLWFGRVDCESVQPDTSRPLVQVAPMLHLMDRHFRMFLRQLSTRAQLWSEMVVDSTILHAEDLEQHLGFDAREHPIVCQLGGNDPASLAAAAQVVRRWNYDAVNLNVGCPSHRVVAKGCFGAVLMKTPHLVSNIAQAMIRGLQAEGAEAEKAPVRPCPVSIKTRIGLDGSIGGEWLERNIALFGASGCRDFVIHAREAKCGLSPAKNRSIPPLNFDEVFELERKFGSPEGYCGYGADAIGANSVGEHPLGGAEGAAFRPYRFSINGGVQTLDEVWALLHVPSYHDSSRSALDGVMMGRACADNPVVLADVDRRIYGDRNPETAYSRRSVVEGYIQYLDTGTRMGRAPEEEVTLEHSFRYLRPISGLFHSTRASKCCRQLIDKIARSDLEKPQIKLARFLNELDNKFPELLVAPLVPEEARADQ</sequence>
<evidence type="ECO:0000313" key="11">
    <source>
        <dbReference type="EMBL" id="EZG57258.1"/>
    </source>
</evidence>
<feature type="compositionally biased region" description="Basic and acidic residues" evidence="9">
    <location>
        <begin position="1"/>
        <end position="10"/>
    </location>
</feature>
<dbReference type="RefSeq" id="XP_011131065.1">
    <property type="nucleotide sequence ID" value="XM_011132763.1"/>
</dbReference>
<keyword evidence="4" id="KW-0288">FMN</keyword>
<dbReference type="eggNOG" id="KOG2335">
    <property type="taxonomic scope" value="Eukaryota"/>
</dbReference>
<evidence type="ECO:0000256" key="5">
    <source>
        <dbReference type="ARBA" id="ARBA00022694"/>
    </source>
</evidence>
<evidence type="ECO:0000256" key="9">
    <source>
        <dbReference type="SAM" id="MobiDB-lite"/>
    </source>
</evidence>
<protein>
    <submittedName>
        <fullName evidence="11">tRNA-dihydrouridine synthase</fullName>
    </submittedName>
</protein>
<dbReference type="EMBL" id="AFNH02000739">
    <property type="protein sequence ID" value="EZG57258.1"/>
    <property type="molecule type" value="Genomic_DNA"/>
</dbReference>
<evidence type="ECO:0000256" key="1">
    <source>
        <dbReference type="ARBA" id="ARBA00001917"/>
    </source>
</evidence>
<dbReference type="InterPro" id="IPR035587">
    <property type="entry name" value="DUS-like_FMN-bd"/>
</dbReference>
<evidence type="ECO:0000256" key="8">
    <source>
        <dbReference type="ARBA" id="ARBA00023002"/>
    </source>
</evidence>
<dbReference type="AlphaFoldDB" id="A0A023B4U1"/>
<dbReference type="CDD" id="cd02801">
    <property type="entry name" value="DUS_like_FMN"/>
    <property type="match status" value="1"/>
</dbReference>
<keyword evidence="3" id="KW-0285">Flavoprotein</keyword>
<feature type="domain" description="DUS-like FMN-binding" evidence="10">
    <location>
        <begin position="127"/>
        <end position="329"/>
    </location>
</feature>
<keyword evidence="12" id="KW-1185">Reference proteome</keyword>